<dbReference type="InterPro" id="IPR033908">
    <property type="entry name" value="R2LOX"/>
</dbReference>
<comment type="similarity">
    <text evidence="3">Belongs to the ribonucleoside diphosphate reductase small chain family. R2-like ligand binding oxidase subfamily.</text>
</comment>
<dbReference type="GO" id="GO:0016491">
    <property type="term" value="F:oxidoreductase activity"/>
    <property type="evidence" value="ECO:0007669"/>
    <property type="project" value="UniProtKB-KW"/>
</dbReference>
<reference evidence="11" key="1">
    <citation type="submission" date="2020-10" db="EMBL/GenBank/DDBJ databases">
        <title>Taxonomic study of unclassified bacteria belonging to the class Ktedonobacteria.</title>
        <authorList>
            <person name="Yabe S."/>
            <person name="Wang C.M."/>
            <person name="Zheng Y."/>
            <person name="Sakai Y."/>
            <person name="Cavaletti L."/>
            <person name="Monciardini P."/>
            <person name="Donadio S."/>
        </authorList>
    </citation>
    <scope>NUCLEOTIDE SEQUENCE</scope>
    <source>
        <strain evidence="11">SOSP1-1</strain>
    </source>
</reference>
<evidence type="ECO:0000313" key="11">
    <source>
        <dbReference type="EMBL" id="GHO51322.1"/>
    </source>
</evidence>
<dbReference type="RefSeq" id="WP_220200239.1">
    <property type="nucleotide sequence ID" value="NZ_BNJF01000011.1"/>
</dbReference>
<evidence type="ECO:0000256" key="3">
    <source>
        <dbReference type="ARBA" id="ARBA00007873"/>
    </source>
</evidence>
<evidence type="ECO:0000256" key="9">
    <source>
        <dbReference type="ARBA" id="ARBA00031672"/>
    </source>
</evidence>
<evidence type="ECO:0000256" key="4">
    <source>
        <dbReference type="ARBA" id="ARBA00013559"/>
    </source>
</evidence>
<comment type="cofactor">
    <cofactor evidence="1">
        <name>Mn(2+)</name>
        <dbReference type="ChEBI" id="CHEBI:29035"/>
    </cofactor>
</comment>
<dbReference type="InterPro" id="IPR009078">
    <property type="entry name" value="Ferritin-like_SF"/>
</dbReference>
<evidence type="ECO:0000256" key="5">
    <source>
        <dbReference type="ARBA" id="ARBA00022723"/>
    </source>
</evidence>
<proteinExistence type="inferred from homology"/>
<dbReference type="GO" id="GO:0046872">
    <property type="term" value="F:metal ion binding"/>
    <property type="evidence" value="ECO:0007669"/>
    <property type="project" value="UniProtKB-KW"/>
</dbReference>
<dbReference type="SUPFAM" id="SSF47240">
    <property type="entry name" value="Ferritin-like"/>
    <property type="match status" value="1"/>
</dbReference>
<sequence>MAAVPNRTYTTLTSRGLRHEMFPMRLYHKAKKLGIWDPRDIDLTQDIQNWPRLPEEDKERLRPLIFAFQAGEEAVTLDLLPLIMTVAREGRLEEEMFLTTFLWEEAKHTEFFRRFIDEVMHTREDLHSPRLTEESERDLFGEELPHEMNRLLTEPSPENQARASILYNMIIEGVLAETGYYSFSKLLGQKNMMPGLLQGIQLIKRDESRHIAYGVYFISRLVAQNKDLWPLIESRMNELFSAIERNQQKNKTPEDTRNYARQQFEKRLARIGRARNQTLEQVYQFSGEETAEAEVV</sequence>
<keyword evidence="6" id="KW-0560">Oxidoreductase</keyword>
<comment type="caution">
    <text evidence="11">The sequence shown here is derived from an EMBL/GenBank/DDBJ whole genome shotgun (WGS) entry which is preliminary data.</text>
</comment>
<evidence type="ECO:0000256" key="7">
    <source>
        <dbReference type="ARBA" id="ARBA00023004"/>
    </source>
</evidence>
<dbReference type="CDD" id="cd07911">
    <property type="entry name" value="RNRR2_Rv0233_like"/>
    <property type="match status" value="1"/>
</dbReference>
<evidence type="ECO:0000313" key="12">
    <source>
        <dbReference type="Proteomes" id="UP000612362"/>
    </source>
</evidence>
<keyword evidence="7" id="KW-0408">Iron</keyword>
<dbReference type="AlphaFoldDB" id="A0A8J3IEJ4"/>
<dbReference type="NCBIfam" id="NF006202">
    <property type="entry name" value="PRK08326.1-5"/>
    <property type="match status" value="1"/>
</dbReference>
<evidence type="ECO:0000256" key="6">
    <source>
        <dbReference type="ARBA" id="ARBA00023002"/>
    </source>
</evidence>
<dbReference type="Pfam" id="PF00268">
    <property type="entry name" value="Ribonuc_red_sm"/>
    <property type="match status" value="1"/>
</dbReference>
<dbReference type="InterPro" id="IPR012348">
    <property type="entry name" value="RNR-like"/>
</dbReference>
<keyword evidence="12" id="KW-1185">Reference proteome</keyword>
<dbReference type="GO" id="GO:0009263">
    <property type="term" value="P:deoxyribonucleotide biosynthetic process"/>
    <property type="evidence" value="ECO:0007669"/>
    <property type="project" value="InterPro"/>
</dbReference>
<keyword evidence="8" id="KW-0464">Manganese</keyword>
<gene>
    <name evidence="11" type="ORF">KSX_94850</name>
</gene>
<organism evidence="11 12">
    <name type="scientific">Ktedonospora formicarum</name>
    <dbReference type="NCBI Taxonomy" id="2778364"/>
    <lineage>
        <taxon>Bacteria</taxon>
        <taxon>Bacillati</taxon>
        <taxon>Chloroflexota</taxon>
        <taxon>Ktedonobacteria</taxon>
        <taxon>Ktedonobacterales</taxon>
        <taxon>Ktedonobacteraceae</taxon>
        <taxon>Ktedonospora</taxon>
    </lineage>
</organism>
<evidence type="ECO:0000256" key="2">
    <source>
        <dbReference type="ARBA" id="ARBA00001962"/>
    </source>
</evidence>
<keyword evidence="5" id="KW-0479">Metal-binding</keyword>
<dbReference type="Proteomes" id="UP000612362">
    <property type="component" value="Unassembled WGS sequence"/>
</dbReference>
<evidence type="ECO:0000256" key="8">
    <source>
        <dbReference type="ARBA" id="ARBA00023211"/>
    </source>
</evidence>
<comment type="cofactor">
    <cofactor evidence="2">
        <name>Fe cation</name>
        <dbReference type="ChEBI" id="CHEBI:24875"/>
    </cofactor>
</comment>
<protein>
    <recommendedName>
        <fullName evidence="4">R2-like ligand binding oxidase</fullName>
    </recommendedName>
    <alternativeName>
        <fullName evidence="10">Ribonucleotide reductase R2 subunit homolog</fullName>
    </alternativeName>
    <alternativeName>
        <fullName evidence="9">Ribonucleotide reductase small subunit homolog</fullName>
    </alternativeName>
</protein>
<name>A0A8J3IEJ4_9CHLR</name>
<evidence type="ECO:0000256" key="1">
    <source>
        <dbReference type="ARBA" id="ARBA00001936"/>
    </source>
</evidence>
<dbReference type="Gene3D" id="1.10.620.20">
    <property type="entry name" value="Ribonucleotide Reductase, subunit A"/>
    <property type="match status" value="1"/>
</dbReference>
<dbReference type="InterPro" id="IPR000358">
    <property type="entry name" value="RNR_small_fam"/>
</dbReference>
<dbReference type="EMBL" id="BNJF01000011">
    <property type="protein sequence ID" value="GHO51322.1"/>
    <property type="molecule type" value="Genomic_DNA"/>
</dbReference>
<accession>A0A8J3IEJ4</accession>
<dbReference type="NCBIfam" id="NF006200">
    <property type="entry name" value="PRK08326.1-3"/>
    <property type="match status" value="1"/>
</dbReference>
<evidence type="ECO:0000256" key="10">
    <source>
        <dbReference type="ARBA" id="ARBA00032636"/>
    </source>
</evidence>